<dbReference type="EMBL" id="DPPF01000074">
    <property type="protein sequence ID" value="HCW92750.1"/>
    <property type="molecule type" value="Genomic_DNA"/>
</dbReference>
<evidence type="ECO:0000313" key="4">
    <source>
        <dbReference type="Proteomes" id="UP000262325"/>
    </source>
</evidence>
<gene>
    <name evidence="3" type="ORF">DHM44_03620</name>
</gene>
<dbReference type="PROSITE" id="PS51257">
    <property type="entry name" value="PROKAR_LIPOPROTEIN"/>
    <property type="match status" value="1"/>
</dbReference>
<feature type="region of interest" description="Disordered" evidence="1">
    <location>
        <begin position="388"/>
        <end position="412"/>
    </location>
</feature>
<comment type="caution">
    <text evidence="3">The sequence shown here is derived from an EMBL/GenBank/DDBJ whole genome shotgun (WGS) entry which is preliminary data.</text>
</comment>
<evidence type="ECO:0008006" key="5">
    <source>
        <dbReference type="Google" id="ProtNLM"/>
    </source>
</evidence>
<dbReference type="AlphaFoldDB" id="A0A3D5QAR8"/>
<dbReference type="Proteomes" id="UP000262325">
    <property type="component" value="Unassembled WGS sequence"/>
</dbReference>
<proteinExistence type="predicted"/>
<evidence type="ECO:0000256" key="2">
    <source>
        <dbReference type="SAM" id="SignalP"/>
    </source>
</evidence>
<keyword evidence="2" id="KW-0732">Signal</keyword>
<feature type="compositionally biased region" description="Basic and acidic residues" evidence="1">
    <location>
        <begin position="388"/>
        <end position="399"/>
    </location>
</feature>
<name>A0A3D5QAR8_FLESI</name>
<accession>A0A3D5QAR8</accession>
<reference evidence="3 4" key="1">
    <citation type="journal article" date="2018" name="Nat. Biotechnol.">
        <title>A standardized bacterial taxonomy based on genome phylogeny substantially revises the tree of life.</title>
        <authorList>
            <person name="Parks D.H."/>
            <person name="Chuvochina M."/>
            <person name="Waite D.W."/>
            <person name="Rinke C."/>
            <person name="Skarshewski A."/>
            <person name="Chaumeil P.A."/>
            <person name="Hugenholtz P."/>
        </authorList>
    </citation>
    <scope>NUCLEOTIDE SEQUENCE [LARGE SCALE GENOMIC DNA]</scope>
    <source>
        <strain evidence="3">UBA8672</strain>
    </source>
</reference>
<organism evidence="3 4">
    <name type="scientific">Flexistipes sinusarabici</name>
    <dbReference type="NCBI Taxonomy" id="2352"/>
    <lineage>
        <taxon>Bacteria</taxon>
        <taxon>Pseudomonadati</taxon>
        <taxon>Deferribacterota</taxon>
        <taxon>Deferribacteres</taxon>
        <taxon>Deferribacterales</taxon>
        <taxon>Flexistipitaceae</taxon>
        <taxon>Flexistipes</taxon>
    </lineage>
</organism>
<evidence type="ECO:0000313" key="3">
    <source>
        <dbReference type="EMBL" id="HCW92750.1"/>
    </source>
</evidence>
<feature type="signal peptide" evidence="2">
    <location>
        <begin position="1"/>
        <end position="21"/>
    </location>
</feature>
<sequence>MRKLLYVVMAAFMVMSFIGCSAVQNAKSVATNMGLSDYKYENVGQGSMRESMINAKMPYIAFSDNQTLVPMEITILSQPYPKKIYALFKQRCNQKNGQMTVTGFTEKNTLDGVVQAKKTLPYNMENGDVKEMLNIYKLSHNDKGERIPFQMSLTCNDNQGILFKALFRGGNDWETYHSSKIAQDYYRFVPIMVTTREPQPDIMYPFDVHKDLDKITNIDDFMDKRVGLFKPYLSKTSSDGIYKLKFKFYTIQGNRDTGGRVGYVNIPEVFGPFYDFYYLAQKDNKDAKMHTPYGDMLNMFKSYLWVKGGYLNHDEDYDGYYGVSGTSNFDVTMRFNAGYQKDNNINYDLVTMQKGFDNSRIARQEIKPVCPESNAGLKSFQKYECGSEDKSEGENKTVEVEGYTGNSGKTTSNTTKLNREIAKEAAASGYVEKINGTLLYQGIKTGEEDGCNTVGIIKKDGDDVRSKKNFKVCGDKVTEIESTTTEQVSASLRLLLPRVIKNCNLHGKASLSKGTYTVKCKQPNLNKGLFEIFYLRENLLIGYETINIEQQG</sequence>
<protein>
    <recommendedName>
        <fullName evidence="5">Lipoprotein</fullName>
    </recommendedName>
</protein>
<evidence type="ECO:0000256" key="1">
    <source>
        <dbReference type="SAM" id="MobiDB-lite"/>
    </source>
</evidence>
<feature type="chain" id="PRO_5017793913" description="Lipoprotein" evidence="2">
    <location>
        <begin position="22"/>
        <end position="552"/>
    </location>
</feature>